<comment type="caution">
    <text evidence="1">The sequence shown here is derived from an EMBL/GenBank/DDBJ whole genome shotgun (WGS) entry which is preliminary data.</text>
</comment>
<dbReference type="Proteomes" id="UP000004810">
    <property type="component" value="Unassembled WGS sequence"/>
</dbReference>
<protein>
    <submittedName>
        <fullName evidence="1">Uncharacterized protein</fullName>
    </submittedName>
</protein>
<evidence type="ECO:0000313" key="1">
    <source>
        <dbReference type="EMBL" id="EJW70961.1"/>
    </source>
</evidence>
<dbReference type="EMBL" id="ADBV01019999">
    <property type="protein sequence ID" value="EJW70961.1"/>
    <property type="molecule type" value="Genomic_DNA"/>
</dbReference>
<gene>
    <name evidence="1" type="ORF">WUBG_18132</name>
</gene>
<reference evidence="2" key="1">
    <citation type="submission" date="2012-08" db="EMBL/GenBank/DDBJ databases">
        <title>The Genome Sequence of Wuchereria bancrofti.</title>
        <authorList>
            <person name="Nutman T.B."/>
            <person name="Fink D.L."/>
            <person name="Russ C."/>
            <person name="Young S."/>
            <person name="Zeng Q."/>
            <person name="Koehrsen M."/>
            <person name="Alvarado L."/>
            <person name="Berlin A."/>
            <person name="Chapman S.B."/>
            <person name="Chen Z."/>
            <person name="Freedman E."/>
            <person name="Gellesch M."/>
            <person name="Goldberg J."/>
            <person name="Griggs A."/>
            <person name="Gujja S."/>
            <person name="Heilman E.R."/>
            <person name="Heiman D."/>
            <person name="Hepburn T."/>
            <person name="Howarth C."/>
            <person name="Jen D."/>
            <person name="Larson L."/>
            <person name="Lewis B."/>
            <person name="Mehta T."/>
            <person name="Park D."/>
            <person name="Pearson M."/>
            <person name="Roberts A."/>
            <person name="Saif S."/>
            <person name="Shea T."/>
            <person name="Shenoy N."/>
            <person name="Sisk P."/>
            <person name="Stolte C."/>
            <person name="Sykes S."/>
            <person name="Walk T."/>
            <person name="White J."/>
            <person name="Yandava C."/>
            <person name="Haas B."/>
            <person name="Henn M.R."/>
            <person name="Nusbaum C."/>
            <person name="Birren B."/>
        </authorList>
    </citation>
    <scope>NUCLEOTIDE SEQUENCE [LARGE SCALE GENOMIC DNA]</scope>
    <source>
        <strain evidence="2">NA</strain>
    </source>
</reference>
<accession>J9DN83</accession>
<name>J9DN83_WUCBA</name>
<sequence length="50" mass="5518">MKLSSALVDVALELVDLKAKNIRQVETEKAKLKAEGPNSRLDVLINKKAE</sequence>
<evidence type="ECO:0000313" key="2">
    <source>
        <dbReference type="Proteomes" id="UP000004810"/>
    </source>
</evidence>
<organism evidence="1 2">
    <name type="scientific">Wuchereria bancrofti</name>
    <dbReference type="NCBI Taxonomy" id="6293"/>
    <lineage>
        <taxon>Eukaryota</taxon>
        <taxon>Metazoa</taxon>
        <taxon>Ecdysozoa</taxon>
        <taxon>Nematoda</taxon>
        <taxon>Chromadorea</taxon>
        <taxon>Rhabditida</taxon>
        <taxon>Spirurina</taxon>
        <taxon>Spiruromorpha</taxon>
        <taxon>Filarioidea</taxon>
        <taxon>Onchocercidae</taxon>
        <taxon>Wuchereria</taxon>
    </lineage>
</organism>
<proteinExistence type="predicted"/>
<dbReference type="AlphaFoldDB" id="J9DN83"/>
<feature type="non-terminal residue" evidence="1">
    <location>
        <position position="50"/>
    </location>
</feature>